<keyword evidence="3" id="KW-1185">Reference proteome</keyword>
<keyword evidence="1" id="KW-0472">Membrane</keyword>
<accession>A0A4Y9ESH5</accession>
<comment type="caution">
    <text evidence="2">The sequence shown here is derived from an EMBL/GenBank/DDBJ whole genome shotgun (WGS) entry which is preliminary data.</text>
</comment>
<evidence type="ECO:0000313" key="3">
    <source>
        <dbReference type="Proteomes" id="UP000297737"/>
    </source>
</evidence>
<dbReference type="RefSeq" id="WP_135245288.1">
    <property type="nucleotide sequence ID" value="NZ_SIHO01000001.1"/>
</dbReference>
<feature type="transmembrane region" description="Helical" evidence="1">
    <location>
        <begin position="83"/>
        <end position="104"/>
    </location>
</feature>
<keyword evidence="1" id="KW-0812">Transmembrane</keyword>
<sequence length="134" mass="13660">MEAAPDPAPDTSTPIPVLFKRLLSDGELLARAELRLAQAQVTSQARAAVPGLIAILVGGVFVLASLFTLLAALIGWLTPSLGAGNAALVVTLGTAAVGGIAIALGSHHLNKRAVVPPVRHLPDLTGPTPQEEVK</sequence>
<dbReference type="AlphaFoldDB" id="A0A4Y9ESH5"/>
<protein>
    <submittedName>
        <fullName evidence="2">Phage holin family protein</fullName>
    </submittedName>
</protein>
<organism evidence="2 3">
    <name type="scientific">Glacieibacterium arshaanense</name>
    <dbReference type="NCBI Taxonomy" id="2511025"/>
    <lineage>
        <taxon>Bacteria</taxon>
        <taxon>Pseudomonadati</taxon>
        <taxon>Pseudomonadota</taxon>
        <taxon>Alphaproteobacteria</taxon>
        <taxon>Sphingomonadales</taxon>
        <taxon>Sphingosinicellaceae</taxon>
        <taxon>Glacieibacterium</taxon>
    </lineage>
</organism>
<evidence type="ECO:0000256" key="1">
    <source>
        <dbReference type="SAM" id="Phobius"/>
    </source>
</evidence>
<gene>
    <name evidence="2" type="ORF">EUV02_06200</name>
</gene>
<name>A0A4Y9ESH5_9SPHN</name>
<reference evidence="2 3" key="1">
    <citation type="submission" date="2019-02" db="EMBL/GenBank/DDBJ databases">
        <title>Polymorphobacter sp. isolated from the lake at the Tibet of China.</title>
        <authorList>
            <person name="Li A."/>
        </authorList>
    </citation>
    <scope>NUCLEOTIDE SEQUENCE [LARGE SCALE GENOMIC DNA]</scope>
    <source>
        <strain evidence="2 3">DJ1R-1</strain>
    </source>
</reference>
<dbReference type="Pfam" id="PF07332">
    <property type="entry name" value="Phage_holin_3_6"/>
    <property type="match status" value="1"/>
</dbReference>
<dbReference type="EMBL" id="SIHO01000001">
    <property type="protein sequence ID" value="TFU06564.1"/>
    <property type="molecule type" value="Genomic_DNA"/>
</dbReference>
<proteinExistence type="predicted"/>
<keyword evidence="1" id="KW-1133">Transmembrane helix</keyword>
<dbReference type="Proteomes" id="UP000297737">
    <property type="component" value="Unassembled WGS sequence"/>
</dbReference>
<dbReference type="InterPro" id="IPR009937">
    <property type="entry name" value="Phage_holin_3_6"/>
</dbReference>
<feature type="transmembrane region" description="Helical" evidence="1">
    <location>
        <begin position="52"/>
        <end position="77"/>
    </location>
</feature>
<evidence type="ECO:0000313" key="2">
    <source>
        <dbReference type="EMBL" id="TFU06564.1"/>
    </source>
</evidence>